<dbReference type="Gene3D" id="3.40.220.10">
    <property type="entry name" value="Leucine Aminopeptidase, subunit E, domain 1"/>
    <property type="match status" value="1"/>
</dbReference>
<reference evidence="2 3" key="1">
    <citation type="journal article" date="2010" name="J. Bacteriol.">
        <title>Complete genome sequence of the diesel-degrading Acinetobacter sp. strain DR1.</title>
        <authorList>
            <person name="Jung J."/>
            <person name="Baek J.H."/>
            <person name="Park W."/>
        </authorList>
    </citation>
    <scope>NUCLEOTIDE SEQUENCE [LARGE SCALE GENOMIC DNA]</scope>
    <source>
        <strain evidence="3">JCM 16667 / KCTC 23045 / DR1</strain>
    </source>
</reference>
<dbReference type="Proteomes" id="UP000000392">
    <property type="component" value="Chromosome"/>
</dbReference>
<dbReference type="InterPro" id="IPR008283">
    <property type="entry name" value="Peptidase_M17_N"/>
</dbReference>
<evidence type="ECO:0000313" key="3">
    <source>
        <dbReference type="Proteomes" id="UP000000392"/>
    </source>
</evidence>
<keyword evidence="2" id="KW-0378">Hydrolase</keyword>
<proteinExistence type="predicted"/>
<dbReference type="Pfam" id="PF02789">
    <property type="entry name" value="Peptidase_M17_N"/>
    <property type="match status" value="1"/>
</dbReference>
<dbReference type="SUPFAM" id="SSF52949">
    <property type="entry name" value="Macro domain-like"/>
    <property type="match status" value="1"/>
</dbReference>
<name>A0AAN0P6X9_ACISD</name>
<gene>
    <name evidence="2" type="ordered locus">AOLE_05165</name>
</gene>
<dbReference type="GO" id="GO:0070006">
    <property type="term" value="F:metalloaminopeptidase activity"/>
    <property type="evidence" value="ECO:0007669"/>
    <property type="project" value="InterPro"/>
</dbReference>
<evidence type="ECO:0000313" key="2">
    <source>
        <dbReference type="EMBL" id="ADI89930.1"/>
    </source>
</evidence>
<protein>
    <submittedName>
        <fullName evidence="2">Peptidase M17, leucyl aminopeptidase-like protein</fullName>
    </submittedName>
</protein>
<dbReference type="InterPro" id="IPR043472">
    <property type="entry name" value="Macro_dom-like"/>
</dbReference>
<dbReference type="KEGG" id="acd:AOLE_05165"/>
<accession>A0AAN0P6X9</accession>
<dbReference type="GeneID" id="9381455"/>
<dbReference type="RefSeq" id="WP_013197174.1">
    <property type="nucleotide sequence ID" value="NC_014259.1"/>
</dbReference>
<sequence>MSTDLKQTKIGHYQNLDIELVTWDCASAEVELSCACIFEHEMNNRSFSGGLAHLDEALNGRLNEIRKNNWFSAKLNDALLINQTPTKIQASKVLLIGMGAPEEFTLERIETAIKTVVKTAHQLELKSVAFAPSILDTGLNPPAGLNELMLRILKEELDKHHQLYLQNLVKKSEIERWVFDAGFQNYEAKAEQYIASFAKVFTQDEF</sequence>
<organism evidence="2 3">
    <name type="scientific">Acinetobacter oleivorans (strain JCM 16667 / KCTC 23045 / DR1)</name>
    <dbReference type="NCBI Taxonomy" id="436717"/>
    <lineage>
        <taxon>Bacteria</taxon>
        <taxon>Pseudomonadati</taxon>
        <taxon>Pseudomonadota</taxon>
        <taxon>Gammaproteobacteria</taxon>
        <taxon>Moraxellales</taxon>
        <taxon>Moraxellaceae</taxon>
        <taxon>Acinetobacter</taxon>
    </lineage>
</organism>
<dbReference type="GO" id="GO:0006508">
    <property type="term" value="P:proteolysis"/>
    <property type="evidence" value="ECO:0007669"/>
    <property type="project" value="InterPro"/>
</dbReference>
<dbReference type="EMBL" id="CP002080">
    <property type="protein sequence ID" value="ADI89930.1"/>
    <property type="molecule type" value="Genomic_DNA"/>
</dbReference>
<feature type="domain" description="Peptidase M17 leucyl aminopeptidase N-terminal" evidence="1">
    <location>
        <begin position="46"/>
        <end position="132"/>
    </location>
</feature>
<dbReference type="AlphaFoldDB" id="A0AAN0P6X9"/>
<keyword evidence="2" id="KW-0031">Aminopeptidase</keyword>
<evidence type="ECO:0000259" key="1">
    <source>
        <dbReference type="Pfam" id="PF02789"/>
    </source>
</evidence>
<keyword evidence="2" id="KW-0645">Protease</keyword>